<proteinExistence type="predicted"/>
<sequence length="105" mass="11959">MARRDPVAMDQPGRCRSGRKREGLCWWWWATRCGGAQRCASGRDLDIHGGAVPCSKEEGMEPLWCVRVRLDHRKVGRWRRDLALLNPGWHGHDGCRSVVRPALEG</sequence>
<evidence type="ECO:0000313" key="2">
    <source>
        <dbReference type="Proteomes" id="UP001140949"/>
    </source>
</evidence>
<keyword evidence="2" id="KW-1185">Reference proteome</keyword>
<dbReference type="Proteomes" id="UP001140949">
    <property type="component" value="Unassembled WGS sequence"/>
</dbReference>
<reference evidence="1" key="2">
    <citation type="submission" date="2023-04" db="EMBL/GenBank/DDBJ databases">
        <authorList>
            <person name="Bruccoleri R.E."/>
            <person name="Oakeley E.J."/>
            <person name="Faust A.-M."/>
            <person name="Dessus-Babus S."/>
            <person name="Altorfer M."/>
            <person name="Burckhardt D."/>
            <person name="Oertli M."/>
            <person name="Naumann U."/>
            <person name="Petersen F."/>
            <person name="Wong J."/>
        </authorList>
    </citation>
    <scope>NUCLEOTIDE SEQUENCE</scope>
    <source>
        <strain evidence="1">GSM-AAB239-AS_SAM_17_03QT</strain>
        <tissue evidence="1">Leaf</tissue>
    </source>
</reference>
<reference evidence="1" key="1">
    <citation type="journal article" date="2023" name="GigaByte">
        <title>Genome assembly of the bearded iris, Iris pallida Lam.</title>
        <authorList>
            <person name="Bruccoleri R.E."/>
            <person name="Oakeley E.J."/>
            <person name="Faust A.M.E."/>
            <person name="Altorfer M."/>
            <person name="Dessus-Babus S."/>
            <person name="Burckhardt D."/>
            <person name="Oertli M."/>
            <person name="Naumann U."/>
            <person name="Petersen F."/>
            <person name="Wong J."/>
        </authorList>
    </citation>
    <scope>NUCLEOTIDE SEQUENCE</scope>
    <source>
        <strain evidence="1">GSM-AAB239-AS_SAM_17_03QT</strain>
    </source>
</reference>
<dbReference type="AlphaFoldDB" id="A0AAX6E2J3"/>
<accession>A0AAX6E2J3</accession>
<dbReference type="EMBL" id="JANAVB010040340">
    <property type="protein sequence ID" value="KAJ6798284.1"/>
    <property type="molecule type" value="Genomic_DNA"/>
</dbReference>
<name>A0AAX6E2J3_IRIPA</name>
<protein>
    <submittedName>
        <fullName evidence="1">Pollen-specific leucine-rich repeat extensin-like protein 4</fullName>
    </submittedName>
</protein>
<organism evidence="1 2">
    <name type="scientific">Iris pallida</name>
    <name type="common">Sweet iris</name>
    <dbReference type="NCBI Taxonomy" id="29817"/>
    <lineage>
        <taxon>Eukaryota</taxon>
        <taxon>Viridiplantae</taxon>
        <taxon>Streptophyta</taxon>
        <taxon>Embryophyta</taxon>
        <taxon>Tracheophyta</taxon>
        <taxon>Spermatophyta</taxon>
        <taxon>Magnoliopsida</taxon>
        <taxon>Liliopsida</taxon>
        <taxon>Asparagales</taxon>
        <taxon>Iridaceae</taxon>
        <taxon>Iridoideae</taxon>
        <taxon>Irideae</taxon>
        <taxon>Iris</taxon>
    </lineage>
</organism>
<comment type="caution">
    <text evidence="1">The sequence shown here is derived from an EMBL/GenBank/DDBJ whole genome shotgun (WGS) entry which is preliminary data.</text>
</comment>
<evidence type="ECO:0000313" key="1">
    <source>
        <dbReference type="EMBL" id="KAJ6798284.1"/>
    </source>
</evidence>
<gene>
    <name evidence="1" type="ORF">M6B38_213445</name>
</gene>